<keyword evidence="4 11" id="KW-0808">Transferase</keyword>
<dbReference type="GO" id="GO:0005886">
    <property type="term" value="C:plasma membrane"/>
    <property type="evidence" value="ECO:0007669"/>
    <property type="project" value="UniProtKB-SubCell"/>
</dbReference>
<keyword evidence="9 11" id="KW-0472">Membrane</keyword>
<keyword evidence="6 11" id="KW-0133">Cell shape</keyword>
<dbReference type="InterPro" id="IPR001264">
    <property type="entry name" value="Glyco_trans_51"/>
</dbReference>
<dbReference type="InterPro" id="IPR023346">
    <property type="entry name" value="Lysozyme-like_dom_sf"/>
</dbReference>
<evidence type="ECO:0000256" key="7">
    <source>
        <dbReference type="ARBA" id="ARBA00022984"/>
    </source>
</evidence>
<evidence type="ECO:0000256" key="6">
    <source>
        <dbReference type="ARBA" id="ARBA00022960"/>
    </source>
</evidence>
<comment type="similarity">
    <text evidence="11">Belongs to the glycosyltransferase 51 family.</text>
</comment>
<evidence type="ECO:0000256" key="8">
    <source>
        <dbReference type="ARBA" id="ARBA00022989"/>
    </source>
</evidence>
<evidence type="ECO:0000256" key="9">
    <source>
        <dbReference type="ARBA" id="ARBA00023136"/>
    </source>
</evidence>
<dbReference type="GO" id="GO:0071555">
    <property type="term" value="P:cell wall organization"/>
    <property type="evidence" value="ECO:0007669"/>
    <property type="project" value="UniProtKB-KW"/>
</dbReference>
<reference evidence="13" key="1">
    <citation type="submission" date="2016-04" db="EMBL/GenBank/DDBJ databases">
        <authorList>
            <person name="Evans L.H."/>
            <person name="Alamgir A."/>
            <person name="Owens N."/>
            <person name="Weber N.D."/>
            <person name="Virtaneva K."/>
            <person name="Barbian K."/>
            <person name="Babar A."/>
            <person name="Rosenke K."/>
        </authorList>
    </citation>
    <scope>NUCLEOTIDE SEQUENCE</scope>
    <source>
        <strain evidence="13">86</strain>
    </source>
</reference>
<dbReference type="GO" id="GO:0009274">
    <property type="term" value="C:peptidoglycan-based cell wall"/>
    <property type="evidence" value="ECO:0007669"/>
    <property type="project" value="InterPro"/>
</dbReference>
<evidence type="ECO:0000256" key="10">
    <source>
        <dbReference type="ARBA" id="ARBA00023316"/>
    </source>
</evidence>
<dbReference type="NCBIfam" id="TIGR02070">
    <property type="entry name" value="mono_pep_trsgly"/>
    <property type="match status" value="1"/>
</dbReference>
<evidence type="ECO:0000313" key="13">
    <source>
        <dbReference type="EMBL" id="SBV91565.1"/>
    </source>
</evidence>
<dbReference type="InterPro" id="IPR036950">
    <property type="entry name" value="PBP_transglycosylase"/>
</dbReference>
<dbReference type="PANTHER" id="PTHR30400:SF0">
    <property type="entry name" value="BIOSYNTHETIC PEPTIDOGLYCAN TRANSGLYCOSYLASE"/>
    <property type="match status" value="1"/>
</dbReference>
<keyword evidence="5 11" id="KW-0812">Transmembrane</keyword>
<dbReference type="GO" id="GO:0008360">
    <property type="term" value="P:regulation of cell shape"/>
    <property type="evidence" value="ECO:0007669"/>
    <property type="project" value="UniProtKB-KW"/>
</dbReference>
<name>A0A212IXC4_9DELT</name>
<evidence type="ECO:0000256" key="2">
    <source>
        <dbReference type="ARBA" id="ARBA00022519"/>
    </source>
</evidence>
<evidence type="ECO:0000256" key="1">
    <source>
        <dbReference type="ARBA" id="ARBA00022475"/>
    </source>
</evidence>
<dbReference type="GO" id="GO:0008955">
    <property type="term" value="F:peptidoglycan glycosyltransferase activity"/>
    <property type="evidence" value="ECO:0007669"/>
    <property type="project" value="UniProtKB-UniRule"/>
</dbReference>
<keyword evidence="10 11" id="KW-0961">Cell wall biogenesis/degradation</keyword>
<dbReference type="HAMAP" id="MF_00766">
    <property type="entry name" value="PGT_MtgA"/>
    <property type="match status" value="1"/>
</dbReference>
<dbReference type="AlphaFoldDB" id="A0A212IXC4"/>
<protein>
    <recommendedName>
        <fullName evidence="11">Biosynthetic peptidoglycan transglycosylase</fullName>
        <ecNumber evidence="11">2.4.99.28</ecNumber>
    </recommendedName>
    <alternativeName>
        <fullName evidence="11">Glycan polymerase</fullName>
    </alternativeName>
    <alternativeName>
        <fullName evidence="11">Peptidoglycan glycosyltransferase MtgA</fullName>
        <shortName evidence="11">PGT</shortName>
    </alternativeName>
</protein>
<comment type="function">
    <text evidence="11">Peptidoglycan polymerase that catalyzes glycan chain elongation from lipid-linked precursors.</text>
</comment>
<evidence type="ECO:0000256" key="11">
    <source>
        <dbReference type="HAMAP-Rule" id="MF_00766"/>
    </source>
</evidence>
<dbReference type="EMBL" id="FLUQ01000001">
    <property type="protein sequence ID" value="SBV91565.1"/>
    <property type="molecule type" value="Genomic_DNA"/>
</dbReference>
<comment type="pathway">
    <text evidence="11">Cell wall biogenesis; peptidoglycan biosynthesis.</text>
</comment>
<proteinExistence type="inferred from homology"/>
<dbReference type="GO" id="GO:0016763">
    <property type="term" value="F:pentosyltransferase activity"/>
    <property type="evidence" value="ECO:0007669"/>
    <property type="project" value="InterPro"/>
</dbReference>
<evidence type="ECO:0000256" key="5">
    <source>
        <dbReference type="ARBA" id="ARBA00022692"/>
    </source>
</evidence>
<organism evidence="13">
    <name type="scientific">uncultured delta proteobacterium</name>
    <dbReference type="NCBI Taxonomy" id="34034"/>
    <lineage>
        <taxon>Bacteria</taxon>
        <taxon>Deltaproteobacteria</taxon>
        <taxon>environmental samples</taxon>
    </lineage>
</organism>
<feature type="domain" description="Glycosyl transferase family 51" evidence="12">
    <location>
        <begin position="63"/>
        <end position="221"/>
    </location>
</feature>
<dbReference type="GO" id="GO:0009252">
    <property type="term" value="P:peptidoglycan biosynthetic process"/>
    <property type="evidence" value="ECO:0007669"/>
    <property type="project" value="UniProtKB-UniRule"/>
</dbReference>
<gene>
    <name evidence="11 13" type="primary">mtgA</name>
    <name evidence="13" type="ORF">KL86DPRO_10213</name>
</gene>
<comment type="catalytic activity">
    <reaction evidence="11">
        <text>[GlcNAc-(1-&gt;4)-Mur2Ac(oyl-L-Ala-gamma-D-Glu-L-Lys-D-Ala-D-Ala)](n)-di-trans,octa-cis-undecaprenyl diphosphate + beta-D-GlcNAc-(1-&gt;4)-Mur2Ac(oyl-L-Ala-gamma-D-Glu-L-Lys-D-Ala-D-Ala)-di-trans,octa-cis-undecaprenyl diphosphate = [GlcNAc-(1-&gt;4)-Mur2Ac(oyl-L-Ala-gamma-D-Glu-L-Lys-D-Ala-D-Ala)](n+1)-di-trans,octa-cis-undecaprenyl diphosphate + di-trans,octa-cis-undecaprenyl diphosphate + H(+)</text>
        <dbReference type="Rhea" id="RHEA:23708"/>
        <dbReference type="Rhea" id="RHEA-COMP:9602"/>
        <dbReference type="Rhea" id="RHEA-COMP:9603"/>
        <dbReference type="ChEBI" id="CHEBI:15378"/>
        <dbReference type="ChEBI" id="CHEBI:58405"/>
        <dbReference type="ChEBI" id="CHEBI:60033"/>
        <dbReference type="ChEBI" id="CHEBI:78435"/>
        <dbReference type="EC" id="2.4.99.28"/>
    </reaction>
</comment>
<dbReference type="UniPathway" id="UPA00219"/>
<evidence type="ECO:0000256" key="4">
    <source>
        <dbReference type="ARBA" id="ARBA00022679"/>
    </source>
</evidence>
<dbReference type="Gene3D" id="1.10.3810.10">
    <property type="entry name" value="Biosynthetic peptidoglycan transglycosylase-like"/>
    <property type="match status" value="1"/>
</dbReference>
<accession>A0A212IXC4</accession>
<evidence type="ECO:0000259" key="12">
    <source>
        <dbReference type="Pfam" id="PF00912"/>
    </source>
</evidence>
<evidence type="ECO:0000256" key="3">
    <source>
        <dbReference type="ARBA" id="ARBA00022676"/>
    </source>
</evidence>
<keyword evidence="7 11" id="KW-0573">Peptidoglycan synthesis</keyword>
<keyword evidence="2" id="KW-0997">Cell inner membrane</keyword>
<dbReference type="EC" id="2.4.99.28" evidence="11"/>
<dbReference type="Pfam" id="PF00912">
    <property type="entry name" value="Transgly"/>
    <property type="match status" value="1"/>
</dbReference>
<keyword evidence="3 11" id="KW-0328">Glycosyltransferase</keyword>
<keyword evidence="8 11" id="KW-1133">Transmembrane helix</keyword>
<comment type="subcellular location">
    <subcellularLocation>
        <location evidence="11">Cell membrane</location>
        <topology evidence="11">Single-pass membrane protein</topology>
    </subcellularLocation>
</comment>
<dbReference type="SUPFAM" id="SSF53955">
    <property type="entry name" value="Lysozyme-like"/>
    <property type="match status" value="1"/>
</dbReference>
<dbReference type="InterPro" id="IPR011812">
    <property type="entry name" value="Pep_trsgly"/>
</dbReference>
<keyword evidence="1 11" id="KW-1003">Cell membrane</keyword>
<dbReference type="PANTHER" id="PTHR30400">
    <property type="entry name" value="MONOFUNCTIONAL BIOSYNTHETIC PEPTIDOGLYCAN TRANSGLYCOSYLASE"/>
    <property type="match status" value="1"/>
</dbReference>
<sequence length="231" mass="26062">MRLPAFSRPRPRTVVLAVLALFCLNILRYAVWPPVGGLAQNNPETTAFIEYRQEEWEKKGRKKTVSRTWKPLRSISPELRKAVVVSEDSTFWSHPGFDFAGMREAMERNIARGRLAAGGSTITQQLAKNLYFSPGKSFIRKLQEALVAMRLEMNLPKERILELYLNCVEWGDGIFGAEAAARHYFGVSASRLTAYQSATLAAMLPSPLKLSPSSRYVRKQAGTIQARMRIE</sequence>